<gene>
    <name evidence="2" type="ORF">HPB52_013243</name>
</gene>
<sequence length="170" mass="18718">MALGSDGSGETDVLLPPAFPRKPRTGSGQNRCVTATGHCIAALLRLLRALLCPIAGCRKRFRGAFAVMRLMPIVIEFVVLGWEYHTYVLVMCCQLLADSGTAYRISRLVGFHVTLLGALWPFERLLRTPLKPVPVCFYVMQRMDSADRSQALLLPVSRDQARPVPPLPGA</sequence>
<dbReference type="Proteomes" id="UP000821837">
    <property type="component" value="Chromosome 3"/>
</dbReference>
<accession>A0A9D4Q018</accession>
<evidence type="ECO:0000313" key="3">
    <source>
        <dbReference type="Proteomes" id="UP000821837"/>
    </source>
</evidence>
<evidence type="ECO:0000256" key="1">
    <source>
        <dbReference type="SAM" id="MobiDB-lite"/>
    </source>
</evidence>
<keyword evidence="3" id="KW-1185">Reference proteome</keyword>
<name>A0A9D4Q018_RHISA</name>
<protein>
    <submittedName>
        <fullName evidence="2">Uncharacterized protein</fullName>
    </submittedName>
</protein>
<proteinExistence type="predicted"/>
<organism evidence="2 3">
    <name type="scientific">Rhipicephalus sanguineus</name>
    <name type="common">Brown dog tick</name>
    <name type="synonym">Ixodes sanguineus</name>
    <dbReference type="NCBI Taxonomy" id="34632"/>
    <lineage>
        <taxon>Eukaryota</taxon>
        <taxon>Metazoa</taxon>
        <taxon>Ecdysozoa</taxon>
        <taxon>Arthropoda</taxon>
        <taxon>Chelicerata</taxon>
        <taxon>Arachnida</taxon>
        <taxon>Acari</taxon>
        <taxon>Parasitiformes</taxon>
        <taxon>Ixodida</taxon>
        <taxon>Ixodoidea</taxon>
        <taxon>Ixodidae</taxon>
        <taxon>Rhipicephalinae</taxon>
        <taxon>Rhipicephalus</taxon>
        <taxon>Rhipicephalus</taxon>
    </lineage>
</organism>
<comment type="caution">
    <text evidence="2">The sequence shown here is derived from an EMBL/GenBank/DDBJ whole genome shotgun (WGS) entry which is preliminary data.</text>
</comment>
<reference evidence="2" key="2">
    <citation type="submission" date="2021-09" db="EMBL/GenBank/DDBJ databases">
        <authorList>
            <person name="Jia N."/>
            <person name="Wang J."/>
            <person name="Shi W."/>
            <person name="Du L."/>
            <person name="Sun Y."/>
            <person name="Zhan W."/>
            <person name="Jiang J."/>
            <person name="Wang Q."/>
            <person name="Zhang B."/>
            <person name="Ji P."/>
            <person name="Sakyi L.B."/>
            <person name="Cui X."/>
            <person name="Yuan T."/>
            <person name="Jiang B."/>
            <person name="Yang W."/>
            <person name="Lam T.T.-Y."/>
            <person name="Chang Q."/>
            <person name="Ding S."/>
            <person name="Wang X."/>
            <person name="Zhu J."/>
            <person name="Ruan X."/>
            <person name="Zhao L."/>
            <person name="Wei J."/>
            <person name="Que T."/>
            <person name="Du C."/>
            <person name="Cheng J."/>
            <person name="Dai P."/>
            <person name="Han X."/>
            <person name="Huang E."/>
            <person name="Gao Y."/>
            <person name="Liu J."/>
            <person name="Shao H."/>
            <person name="Ye R."/>
            <person name="Li L."/>
            <person name="Wei W."/>
            <person name="Wang X."/>
            <person name="Wang C."/>
            <person name="Huo Q."/>
            <person name="Li W."/>
            <person name="Guo W."/>
            <person name="Chen H."/>
            <person name="Chen S."/>
            <person name="Zhou L."/>
            <person name="Zhou L."/>
            <person name="Ni X."/>
            <person name="Tian J."/>
            <person name="Zhou Y."/>
            <person name="Sheng Y."/>
            <person name="Liu T."/>
            <person name="Pan Y."/>
            <person name="Xia L."/>
            <person name="Li J."/>
            <person name="Zhao F."/>
            <person name="Cao W."/>
        </authorList>
    </citation>
    <scope>NUCLEOTIDE SEQUENCE</scope>
    <source>
        <strain evidence="2">Rsan-2018</strain>
        <tissue evidence="2">Larvae</tissue>
    </source>
</reference>
<dbReference type="AlphaFoldDB" id="A0A9D4Q018"/>
<dbReference type="EMBL" id="JABSTV010001249">
    <property type="protein sequence ID" value="KAH7961899.1"/>
    <property type="molecule type" value="Genomic_DNA"/>
</dbReference>
<evidence type="ECO:0000313" key="2">
    <source>
        <dbReference type="EMBL" id="KAH7961899.1"/>
    </source>
</evidence>
<feature type="region of interest" description="Disordered" evidence="1">
    <location>
        <begin position="1"/>
        <end position="28"/>
    </location>
</feature>
<reference evidence="2" key="1">
    <citation type="journal article" date="2020" name="Cell">
        <title>Large-Scale Comparative Analyses of Tick Genomes Elucidate Their Genetic Diversity and Vector Capacities.</title>
        <authorList>
            <consortium name="Tick Genome and Microbiome Consortium (TIGMIC)"/>
            <person name="Jia N."/>
            <person name="Wang J."/>
            <person name="Shi W."/>
            <person name="Du L."/>
            <person name="Sun Y."/>
            <person name="Zhan W."/>
            <person name="Jiang J.F."/>
            <person name="Wang Q."/>
            <person name="Zhang B."/>
            <person name="Ji P."/>
            <person name="Bell-Sakyi L."/>
            <person name="Cui X.M."/>
            <person name="Yuan T.T."/>
            <person name="Jiang B.G."/>
            <person name="Yang W.F."/>
            <person name="Lam T.T."/>
            <person name="Chang Q.C."/>
            <person name="Ding S.J."/>
            <person name="Wang X.J."/>
            <person name="Zhu J.G."/>
            <person name="Ruan X.D."/>
            <person name="Zhao L."/>
            <person name="Wei J.T."/>
            <person name="Ye R.Z."/>
            <person name="Que T.C."/>
            <person name="Du C.H."/>
            <person name="Zhou Y.H."/>
            <person name="Cheng J.X."/>
            <person name="Dai P.F."/>
            <person name="Guo W.B."/>
            <person name="Han X.H."/>
            <person name="Huang E.J."/>
            <person name="Li L.F."/>
            <person name="Wei W."/>
            <person name="Gao Y.C."/>
            <person name="Liu J.Z."/>
            <person name="Shao H.Z."/>
            <person name="Wang X."/>
            <person name="Wang C.C."/>
            <person name="Yang T.C."/>
            <person name="Huo Q.B."/>
            <person name="Li W."/>
            <person name="Chen H.Y."/>
            <person name="Chen S.E."/>
            <person name="Zhou L.G."/>
            <person name="Ni X.B."/>
            <person name="Tian J.H."/>
            <person name="Sheng Y."/>
            <person name="Liu T."/>
            <person name="Pan Y.S."/>
            <person name="Xia L.Y."/>
            <person name="Li J."/>
            <person name="Zhao F."/>
            <person name="Cao W.C."/>
        </authorList>
    </citation>
    <scope>NUCLEOTIDE SEQUENCE</scope>
    <source>
        <strain evidence="2">Rsan-2018</strain>
    </source>
</reference>